<dbReference type="RefSeq" id="WP_009014577.1">
    <property type="nucleotide sequence ID" value="NZ_CACRUX010000063.1"/>
</dbReference>
<dbReference type="InterPro" id="IPR046914">
    <property type="entry name" value="ABC-3C_CTD6"/>
</dbReference>
<evidence type="ECO:0000259" key="1">
    <source>
        <dbReference type="Pfam" id="PF20282"/>
    </source>
</evidence>
<dbReference type="GeneID" id="92879189"/>
<dbReference type="Pfam" id="PF20282">
    <property type="entry name" value="CTD6"/>
    <property type="match status" value="1"/>
</dbReference>
<dbReference type="EMBL" id="CACRUX010000063">
    <property type="protein sequence ID" value="VYU32132.1"/>
    <property type="molecule type" value="Genomic_DNA"/>
</dbReference>
<sequence length="313" mass="35367">MEFSEFASGLLPFCIGQMKKEQYFNEIVGNFIQDAAMDSCPVLHKKADTKYRFLKGTRKIQPADASYLYANRDKKKFSHWIANRTEECDSYDAVAGWLHDNGIKNPCVDDACADLLEKIILSLMDGSTATSEISNDSCGLTCDISLIEDIEEKIKLLPRPNSMPVPKEATENEKTYINELYKAYGDAEGLLSFSKKDLGDYPDYADDLDDRRVDYYSAASIQRGVLELGTNKLSNQFDVLKQEIFDGVKDTARKSHPNGYERMLSVMEQAVKISAPNYLLSSSPFWISGKIKKGVCHHLVNDHKLRWVKKKNG</sequence>
<gene>
    <name evidence="2" type="ORF">VRLFYP33_01729</name>
</gene>
<proteinExistence type="predicted"/>
<feature type="domain" description="ABC-three component systems C-terminal" evidence="1">
    <location>
        <begin position="173"/>
        <end position="307"/>
    </location>
</feature>
<organism evidence="2">
    <name type="scientific">Veillonella ratti</name>
    <dbReference type="NCBI Taxonomy" id="103892"/>
    <lineage>
        <taxon>Bacteria</taxon>
        <taxon>Bacillati</taxon>
        <taxon>Bacillota</taxon>
        <taxon>Negativicutes</taxon>
        <taxon>Veillonellales</taxon>
        <taxon>Veillonellaceae</taxon>
        <taxon>Veillonella</taxon>
    </lineage>
</organism>
<dbReference type="AlphaFoldDB" id="A0A6N3DUV2"/>
<accession>A0A6N3DUV2</accession>
<name>A0A6N3DUV2_9FIRM</name>
<evidence type="ECO:0000313" key="2">
    <source>
        <dbReference type="EMBL" id="VYU32132.1"/>
    </source>
</evidence>
<reference evidence="2" key="1">
    <citation type="submission" date="2019-11" db="EMBL/GenBank/DDBJ databases">
        <authorList>
            <person name="Feng L."/>
        </authorList>
    </citation>
    <scope>NUCLEOTIDE SEQUENCE</scope>
    <source>
        <strain evidence="2">VrattiLFYP33</strain>
    </source>
</reference>
<protein>
    <recommendedName>
        <fullName evidence="1">ABC-three component systems C-terminal domain-containing protein</fullName>
    </recommendedName>
</protein>